<dbReference type="Pfam" id="PF00646">
    <property type="entry name" value="F-box"/>
    <property type="match status" value="1"/>
</dbReference>
<evidence type="ECO:0000259" key="1">
    <source>
        <dbReference type="Pfam" id="PF00646"/>
    </source>
</evidence>
<dbReference type="InterPro" id="IPR036047">
    <property type="entry name" value="F-box-like_dom_sf"/>
</dbReference>
<dbReference type="SUPFAM" id="SSF81383">
    <property type="entry name" value="F-box domain"/>
    <property type="match status" value="1"/>
</dbReference>
<dbReference type="Gene3D" id="1.20.1280.50">
    <property type="match status" value="1"/>
</dbReference>
<dbReference type="Pfam" id="PF23635">
    <property type="entry name" value="Beta-prop_AT5G49610-like"/>
    <property type="match status" value="1"/>
</dbReference>
<reference evidence="3" key="1">
    <citation type="submission" date="2015-06" db="UniProtKB">
        <authorList>
            <consortium name="EnsemblPlants"/>
        </authorList>
    </citation>
    <scope>IDENTIFICATION</scope>
</reference>
<dbReference type="PANTHER" id="PTHR32133">
    <property type="entry name" value="OS07G0120400 PROTEIN"/>
    <property type="match status" value="1"/>
</dbReference>
<feature type="domain" description="F-box" evidence="1">
    <location>
        <begin position="165"/>
        <end position="202"/>
    </location>
</feature>
<sequence>MAVRPALWLLFGVRWQCFVCVLTTGHADSGGGRRLLRSDAIAAALSFVLLGGKTIILWIGIWEVVFRTLGRSLASIQSKREAITAARNGNRLLLAAYFVISTNTPNIVVNEFKTMMQEVQVKEEQLRSVNDCLLSLTNSTVEDRRWLAWMNRRQSSSTMHPLEDEDLLQEILLRLPPQPSSLPRASLVCTRWHRILSDPKFPHRFRKHHQKPPLLGFFLVVPLGNRTFTPILDRPDRIPATRFALPQGHDLPQDQWHFMGCHHGLTVLINAWQCQIVMWNPLTGQLRRVTFPQSIRYKHEIFCHATVLCADPEGGHVHDDCFLSPFKLVMVSVRDRETCACVYDSTSGVWGNILSIVTMSTNIFIRHNILVENAIYFHGGGILAFDLEKQSLGVIDMPSDVDLRDFGTSQLLRMEDGGLGLAVLSFLTIQLWQRKSDCDGVVRWVLLQKTIELEDHLVPRRMGHDCIIVMVLIAGYDEEKNLIVLSTTGGNFMLQVGSMKTRNICEGNLISDETFYPYTNFYTTEYTISAGFRVTKCTIRQEDNKVLANKHVGTYQECKTSEKDSACKRNFGKFTIGAQL</sequence>
<evidence type="ECO:0000313" key="3">
    <source>
        <dbReference type="EnsemblPlants" id="EMT20472"/>
    </source>
</evidence>
<dbReference type="PANTHER" id="PTHR32133:SF328">
    <property type="entry name" value="F-BOX DOMAIN-CONTAINING PROTEIN"/>
    <property type="match status" value="1"/>
</dbReference>
<evidence type="ECO:0000259" key="2">
    <source>
        <dbReference type="Pfam" id="PF23635"/>
    </source>
</evidence>
<accession>R7WCM2</accession>
<feature type="domain" description="F-box protein AT5G49610-like beta-propeller" evidence="2">
    <location>
        <begin position="266"/>
        <end position="507"/>
    </location>
</feature>
<dbReference type="InterPro" id="IPR056594">
    <property type="entry name" value="AT5G49610-like_b-prop"/>
</dbReference>
<name>R7WCM2_AEGTA</name>
<dbReference type="InterPro" id="IPR001810">
    <property type="entry name" value="F-box_dom"/>
</dbReference>
<proteinExistence type="predicted"/>
<dbReference type="EnsemblPlants" id="EMT20472">
    <property type="protein sequence ID" value="EMT20472"/>
    <property type="gene ID" value="F775_12557"/>
</dbReference>
<organism evidence="3">
    <name type="scientific">Aegilops tauschii</name>
    <name type="common">Tausch's goatgrass</name>
    <name type="synonym">Aegilops squarrosa</name>
    <dbReference type="NCBI Taxonomy" id="37682"/>
    <lineage>
        <taxon>Eukaryota</taxon>
        <taxon>Viridiplantae</taxon>
        <taxon>Streptophyta</taxon>
        <taxon>Embryophyta</taxon>
        <taxon>Tracheophyta</taxon>
        <taxon>Spermatophyta</taxon>
        <taxon>Magnoliopsida</taxon>
        <taxon>Liliopsida</taxon>
        <taxon>Poales</taxon>
        <taxon>Poaceae</taxon>
        <taxon>BOP clade</taxon>
        <taxon>Pooideae</taxon>
        <taxon>Triticodae</taxon>
        <taxon>Triticeae</taxon>
        <taxon>Triticinae</taxon>
        <taxon>Aegilops</taxon>
    </lineage>
</organism>
<dbReference type="AlphaFoldDB" id="R7WCM2"/>
<protein>
    <submittedName>
        <fullName evidence="3">Uncharacterized protein</fullName>
    </submittedName>
</protein>